<name>A0A9Q1BYX4_HOLLE</name>
<comment type="caution">
    <text evidence="2">The sequence shown here is derived from an EMBL/GenBank/DDBJ whole genome shotgun (WGS) entry which is preliminary data.</text>
</comment>
<organism evidence="2 3">
    <name type="scientific">Holothuria leucospilota</name>
    <name type="common">Black long sea cucumber</name>
    <name type="synonym">Mertensiothuria leucospilota</name>
    <dbReference type="NCBI Taxonomy" id="206669"/>
    <lineage>
        <taxon>Eukaryota</taxon>
        <taxon>Metazoa</taxon>
        <taxon>Echinodermata</taxon>
        <taxon>Eleutherozoa</taxon>
        <taxon>Echinozoa</taxon>
        <taxon>Holothuroidea</taxon>
        <taxon>Aspidochirotacea</taxon>
        <taxon>Aspidochirotida</taxon>
        <taxon>Holothuriidae</taxon>
        <taxon>Holothuria</taxon>
    </lineage>
</organism>
<evidence type="ECO:0000313" key="3">
    <source>
        <dbReference type="Proteomes" id="UP001152320"/>
    </source>
</evidence>
<evidence type="ECO:0000256" key="1">
    <source>
        <dbReference type="SAM" id="MobiDB-lite"/>
    </source>
</evidence>
<gene>
    <name evidence="2" type="ORF">HOLleu_22342</name>
</gene>
<proteinExistence type="predicted"/>
<dbReference type="OrthoDB" id="419189at2759"/>
<dbReference type="Proteomes" id="UP001152320">
    <property type="component" value="Chromosome 10"/>
</dbReference>
<dbReference type="PANTHER" id="PTHR46670:SF3">
    <property type="entry name" value="ENDONUCLEASE_EXONUCLEASE_PHOSPHATASE DOMAIN-CONTAINING PROTEIN"/>
    <property type="match status" value="1"/>
</dbReference>
<accession>A0A9Q1BYX4</accession>
<sequence length="178" mass="19576">MYVDRPSASDVSHFPSTVENVGFYQHESGPTHIHGHTLDLVLSHQEDNLIVKCSVDSLLSDHYVISFCMQCPTPVTHKIKIMSRKLNSVNKMEYQSDLSASFRFAALGVDVNDLTVFYNGVTRSILDSHAPVKASTADFGNGTHSHGRQSWGDGGTSPPTFRWVGDTTSNAPHICVKE</sequence>
<dbReference type="PANTHER" id="PTHR46670">
    <property type="entry name" value="ENDO/EXONUCLEASE/PHOSPHATASE DOMAIN-CONTAINING PROTEIN"/>
    <property type="match status" value="1"/>
</dbReference>
<protein>
    <submittedName>
        <fullName evidence="2">Uncharacterized protein</fullName>
    </submittedName>
</protein>
<keyword evidence="3" id="KW-1185">Reference proteome</keyword>
<dbReference type="EMBL" id="JAIZAY010000010">
    <property type="protein sequence ID" value="KAJ8035198.1"/>
    <property type="molecule type" value="Genomic_DNA"/>
</dbReference>
<reference evidence="2" key="1">
    <citation type="submission" date="2021-10" db="EMBL/GenBank/DDBJ databases">
        <title>Tropical sea cucumber genome reveals ecological adaptation and Cuvierian tubules defense mechanism.</title>
        <authorList>
            <person name="Chen T."/>
        </authorList>
    </citation>
    <scope>NUCLEOTIDE SEQUENCE</scope>
    <source>
        <strain evidence="2">Nanhai2018</strain>
        <tissue evidence="2">Muscle</tissue>
    </source>
</reference>
<feature type="region of interest" description="Disordered" evidence="1">
    <location>
        <begin position="137"/>
        <end position="166"/>
    </location>
</feature>
<evidence type="ECO:0000313" key="2">
    <source>
        <dbReference type="EMBL" id="KAJ8035198.1"/>
    </source>
</evidence>
<dbReference type="AlphaFoldDB" id="A0A9Q1BYX4"/>